<dbReference type="RefSeq" id="WP_084755182.1">
    <property type="nucleotide sequence ID" value="NZ_CALGVN010000021.1"/>
</dbReference>
<protein>
    <recommendedName>
        <fullName evidence="2">DUF4328 domain-containing protein</fullName>
    </recommendedName>
</protein>
<evidence type="ECO:0000313" key="4">
    <source>
        <dbReference type="Proteomes" id="UP000184363"/>
    </source>
</evidence>
<evidence type="ECO:0000313" key="3">
    <source>
        <dbReference type="EMBL" id="SHK78578.1"/>
    </source>
</evidence>
<reference evidence="3 4" key="1">
    <citation type="submission" date="2016-11" db="EMBL/GenBank/DDBJ databases">
        <authorList>
            <person name="Jaros S."/>
            <person name="Januszkiewicz K."/>
            <person name="Wedrychowicz H."/>
        </authorList>
    </citation>
    <scope>NUCLEOTIDE SEQUENCE [LARGE SCALE GENOMIC DNA]</scope>
    <source>
        <strain evidence="3 4">DSM 43832</strain>
    </source>
</reference>
<sequence>MSQAGAQGVRCRHCGYAGPAGGPYCPGCGRHLAAAPLEWVAAPPSSVYPPAAPRPPRQPYRGAPFYRWIPRWGFPPVPWRDPEDDAPEPPSALYTARALAGTVVPLLWATAVVTAIAAGAEVWRYALLLISRGEALSPPAVAASDALVAAAGWVAPVLALVAGVATVLWTLRVCEAAADHAGVRPARTAREIVLGWIVPGLNLVVPGAVLAEVEHAVLERPRDQRPRPSRLLLAWWLTWAANGVLAVLAVVWLLLPGVQARADGVVLHALVDLAATLSAALLAVHVTRITQLLGPFRVTRREVLVSVGSPAAPATPA</sequence>
<dbReference type="InterPro" id="IPR025565">
    <property type="entry name" value="DUF4328"/>
</dbReference>
<keyword evidence="1" id="KW-0812">Transmembrane</keyword>
<organism evidence="3 4">
    <name type="scientific">Pseudonocardia thermophila</name>
    <dbReference type="NCBI Taxonomy" id="1848"/>
    <lineage>
        <taxon>Bacteria</taxon>
        <taxon>Bacillati</taxon>
        <taxon>Actinomycetota</taxon>
        <taxon>Actinomycetes</taxon>
        <taxon>Pseudonocardiales</taxon>
        <taxon>Pseudonocardiaceae</taxon>
        <taxon>Pseudonocardia</taxon>
    </lineage>
</organism>
<feature type="transmembrane region" description="Helical" evidence="1">
    <location>
        <begin position="267"/>
        <end position="286"/>
    </location>
</feature>
<feature type="transmembrane region" description="Helical" evidence="1">
    <location>
        <begin position="146"/>
        <end position="171"/>
    </location>
</feature>
<feature type="transmembrane region" description="Helical" evidence="1">
    <location>
        <begin position="233"/>
        <end position="255"/>
    </location>
</feature>
<accession>A0A1M6VAU8</accession>
<proteinExistence type="predicted"/>
<dbReference type="Proteomes" id="UP000184363">
    <property type="component" value="Unassembled WGS sequence"/>
</dbReference>
<dbReference type="STRING" id="1848.SAMN05443637_11217"/>
<dbReference type="AlphaFoldDB" id="A0A1M6VAU8"/>
<keyword evidence="1" id="KW-1133">Transmembrane helix</keyword>
<feature type="transmembrane region" description="Helical" evidence="1">
    <location>
        <begin position="192"/>
        <end position="213"/>
    </location>
</feature>
<evidence type="ECO:0000259" key="2">
    <source>
        <dbReference type="Pfam" id="PF14219"/>
    </source>
</evidence>
<keyword evidence="4" id="KW-1185">Reference proteome</keyword>
<feature type="domain" description="DUF4328" evidence="2">
    <location>
        <begin position="132"/>
        <end position="291"/>
    </location>
</feature>
<feature type="transmembrane region" description="Helical" evidence="1">
    <location>
        <begin position="106"/>
        <end position="126"/>
    </location>
</feature>
<dbReference type="Pfam" id="PF14219">
    <property type="entry name" value="DUF4328"/>
    <property type="match status" value="1"/>
</dbReference>
<keyword evidence="1" id="KW-0472">Membrane</keyword>
<dbReference type="EMBL" id="FRAP01000012">
    <property type="protein sequence ID" value="SHK78578.1"/>
    <property type="molecule type" value="Genomic_DNA"/>
</dbReference>
<dbReference type="OrthoDB" id="3689403at2"/>
<name>A0A1M6VAU8_PSETH</name>
<evidence type="ECO:0000256" key="1">
    <source>
        <dbReference type="SAM" id="Phobius"/>
    </source>
</evidence>
<gene>
    <name evidence="3" type="ORF">SAMN05443637_11217</name>
</gene>